<keyword evidence="4 6" id="KW-1133">Transmembrane helix</keyword>
<feature type="transmembrane region" description="Helical" evidence="6">
    <location>
        <begin position="200"/>
        <end position="220"/>
    </location>
</feature>
<comment type="subcellular location">
    <subcellularLocation>
        <location evidence="1">Endomembrane system</location>
    </subcellularLocation>
</comment>
<dbReference type="InterPro" id="IPR036286">
    <property type="entry name" value="LexA/Signal_pep-like_sf"/>
</dbReference>
<protein>
    <recommendedName>
        <fullName evidence="7">Peptidase S24/S26A/S26B/S26C domain-containing protein</fullName>
    </recommendedName>
</protein>
<dbReference type="PANTHER" id="PTHR10806:SF6">
    <property type="entry name" value="SIGNAL PEPTIDASE COMPLEX CATALYTIC SUBUNIT SEC11"/>
    <property type="match status" value="1"/>
</dbReference>
<reference evidence="8 9" key="1">
    <citation type="submission" date="2018-05" db="EMBL/GenBank/DDBJ databases">
        <title>genome sequencing of Nitrosopumilus sp. NM25.</title>
        <authorList>
            <person name="Mori K."/>
            <person name="Nakagawa T."/>
        </authorList>
    </citation>
    <scope>NUCLEOTIDE SEQUENCE [LARGE SCALE GENOMIC DNA]</scope>
    <source>
        <strain evidence="8 9">NM25</strain>
    </source>
</reference>
<keyword evidence="2" id="KW-0378">Hydrolase</keyword>
<dbReference type="GO" id="GO:0004252">
    <property type="term" value="F:serine-type endopeptidase activity"/>
    <property type="evidence" value="ECO:0007669"/>
    <property type="project" value="InterPro"/>
</dbReference>
<dbReference type="EMBL" id="BGKI01000007">
    <property type="protein sequence ID" value="GBH34712.1"/>
    <property type="molecule type" value="Genomic_DNA"/>
</dbReference>
<dbReference type="SUPFAM" id="SSF51306">
    <property type="entry name" value="LexA/Signal peptidase"/>
    <property type="match status" value="1"/>
</dbReference>
<evidence type="ECO:0000256" key="3">
    <source>
        <dbReference type="ARBA" id="ARBA00022692"/>
    </source>
</evidence>
<feature type="transmembrane region" description="Helical" evidence="6">
    <location>
        <begin position="236"/>
        <end position="261"/>
    </location>
</feature>
<comment type="caution">
    <text evidence="8">The sequence shown here is derived from an EMBL/GenBank/DDBJ whole genome shotgun (WGS) entry which is preliminary data.</text>
</comment>
<dbReference type="GO" id="GO:0006465">
    <property type="term" value="P:signal peptide processing"/>
    <property type="evidence" value="ECO:0007669"/>
    <property type="project" value="InterPro"/>
</dbReference>
<dbReference type="AlphaFoldDB" id="A0A2S2KSR3"/>
<dbReference type="CDD" id="cd06530">
    <property type="entry name" value="S26_SPase_I"/>
    <property type="match status" value="1"/>
</dbReference>
<evidence type="ECO:0000256" key="1">
    <source>
        <dbReference type="ARBA" id="ARBA00004308"/>
    </source>
</evidence>
<dbReference type="RefSeq" id="WP_225866906.1">
    <property type="nucleotide sequence ID" value="NZ_AP026695.1"/>
</dbReference>
<organism evidence="8 9">
    <name type="scientific">Nitrosopumilus zosterae</name>
    <dbReference type="NCBI Taxonomy" id="718286"/>
    <lineage>
        <taxon>Archaea</taxon>
        <taxon>Nitrososphaerota</taxon>
        <taxon>Nitrososphaeria</taxon>
        <taxon>Nitrosopumilales</taxon>
        <taxon>Nitrosopumilaceae</taxon>
        <taxon>Nitrosopumilus</taxon>
    </lineage>
</organism>
<evidence type="ECO:0000256" key="4">
    <source>
        <dbReference type="ARBA" id="ARBA00022989"/>
    </source>
</evidence>
<gene>
    <name evidence="8" type="ORF">NZNM25_15030</name>
</gene>
<dbReference type="InterPro" id="IPR015927">
    <property type="entry name" value="Peptidase_S24_S26A/B/C"/>
</dbReference>
<keyword evidence="5 6" id="KW-0472">Membrane</keyword>
<dbReference type="PANTHER" id="PTHR10806">
    <property type="entry name" value="SIGNAL PEPTIDASE COMPLEX CATALYTIC SUBUNIT SEC11"/>
    <property type="match status" value="1"/>
</dbReference>
<accession>A0A2S2KSR3</accession>
<evidence type="ECO:0000259" key="7">
    <source>
        <dbReference type="Pfam" id="PF00717"/>
    </source>
</evidence>
<evidence type="ECO:0000313" key="9">
    <source>
        <dbReference type="Proteomes" id="UP000245829"/>
    </source>
</evidence>
<feature type="transmembrane region" description="Helical" evidence="6">
    <location>
        <begin position="122"/>
        <end position="141"/>
    </location>
</feature>
<keyword evidence="3 6" id="KW-0812">Transmembrane</keyword>
<sequence>MIQKKIKILVTLLFIPILIYFWPVQLYGDTTYIMLVGNSMYPVIESGTFVVLKQEQQYFLGDIIGFVNEDNKNVVHRIVEQTDEGFITKGDNNKKNDPGVIPVDKVVGRSIFVIPYVGYTSLFLQTPIGMSIFGIWALIMFNKNKSKTNNKKSSESFIIFKIGMISVVINYVLTQVTLGFDIRLSKTMNIPFSNIFEPTIANSVSFGMLTMAIIMLYLFSRKIQDNKSDEIKPLKLIFALGGIMILVLQIISAINTIPILITNISENQLIPPIF</sequence>
<keyword evidence="2" id="KW-0645">Protease</keyword>
<feature type="domain" description="Peptidase S24/S26A/S26B/S26C" evidence="7">
    <location>
        <begin position="29"/>
        <end position="94"/>
    </location>
</feature>
<dbReference type="GO" id="GO:0012505">
    <property type="term" value="C:endomembrane system"/>
    <property type="evidence" value="ECO:0007669"/>
    <property type="project" value="UniProtKB-SubCell"/>
</dbReference>
<evidence type="ECO:0000256" key="6">
    <source>
        <dbReference type="SAM" id="Phobius"/>
    </source>
</evidence>
<dbReference type="NCBIfam" id="TIGR02228">
    <property type="entry name" value="sigpep_I_arch"/>
    <property type="match status" value="1"/>
</dbReference>
<dbReference type="GO" id="GO:0016020">
    <property type="term" value="C:membrane"/>
    <property type="evidence" value="ECO:0007669"/>
    <property type="project" value="InterPro"/>
</dbReference>
<dbReference type="Pfam" id="PF00717">
    <property type="entry name" value="Peptidase_S24"/>
    <property type="match status" value="1"/>
</dbReference>
<evidence type="ECO:0000313" key="8">
    <source>
        <dbReference type="EMBL" id="GBH34712.1"/>
    </source>
</evidence>
<feature type="transmembrane region" description="Helical" evidence="6">
    <location>
        <begin position="162"/>
        <end position="180"/>
    </location>
</feature>
<evidence type="ECO:0000256" key="2">
    <source>
        <dbReference type="ARBA" id="ARBA00022670"/>
    </source>
</evidence>
<dbReference type="InterPro" id="IPR019533">
    <property type="entry name" value="Peptidase_S26"/>
</dbReference>
<proteinExistence type="predicted"/>
<name>A0A2S2KSR3_9ARCH</name>
<keyword evidence="9" id="KW-1185">Reference proteome</keyword>
<dbReference type="InterPro" id="IPR001733">
    <property type="entry name" value="Peptidase_S26B"/>
</dbReference>
<evidence type="ECO:0000256" key="5">
    <source>
        <dbReference type="ARBA" id="ARBA00023136"/>
    </source>
</evidence>
<dbReference type="Proteomes" id="UP000245829">
    <property type="component" value="Unassembled WGS sequence"/>
</dbReference>
<dbReference type="GeneID" id="76208993"/>